<dbReference type="PANTHER" id="PTHR23167:SF35">
    <property type="entry name" value="[F-ACTIN]-MONOOXYGENASE MICAL1"/>
    <property type="match status" value="1"/>
</dbReference>
<evidence type="ECO:0000256" key="16">
    <source>
        <dbReference type="ARBA" id="ARBA00023038"/>
    </source>
</evidence>
<dbReference type="GO" id="GO:0030042">
    <property type="term" value="P:actin filament depolymerization"/>
    <property type="evidence" value="ECO:0007669"/>
    <property type="project" value="UniProtKB-ARBA"/>
</dbReference>
<evidence type="ECO:0000256" key="19">
    <source>
        <dbReference type="ARBA" id="ARBA00023203"/>
    </source>
</evidence>
<dbReference type="GO" id="GO:0005856">
    <property type="term" value="C:cytoskeleton"/>
    <property type="evidence" value="ECO:0007669"/>
    <property type="project" value="UniProtKB-SubCell"/>
</dbReference>
<comment type="subcellular location">
    <subcellularLocation>
        <location evidence="3">Cytoplasm</location>
        <location evidence="3">Cytoskeleton</location>
    </subcellularLocation>
    <subcellularLocation>
        <location evidence="4">Endomembrane system</location>
    </subcellularLocation>
    <subcellularLocation>
        <location evidence="2">Endosome</location>
    </subcellularLocation>
</comment>
<keyword evidence="9 22" id="KW-0479">Metal-binding</keyword>
<dbReference type="FunFam" id="2.10.110.10:FF:000106">
    <property type="entry name" value="F-actin-monooxygenase MICAL1 isoform 1"/>
    <property type="match status" value="1"/>
</dbReference>
<dbReference type="GO" id="GO:0046872">
    <property type="term" value="F:metal ion binding"/>
    <property type="evidence" value="ECO:0007669"/>
    <property type="project" value="UniProtKB-KW"/>
</dbReference>
<evidence type="ECO:0000259" key="25">
    <source>
        <dbReference type="PROSITE" id="PS51848"/>
    </source>
</evidence>
<dbReference type="InterPro" id="IPR057494">
    <property type="entry name" value="Rossman_Mical"/>
</dbReference>
<dbReference type="FunFam" id="3.50.50.60:FF:000004">
    <property type="entry name" value="protein-methionine sulfoxide oxidase MICAL2 isoform X1"/>
    <property type="match status" value="1"/>
</dbReference>
<evidence type="ECO:0000256" key="11">
    <source>
        <dbReference type="ARBA" id="ARBA00022827"/>
    </source>
</evidence>
<feature type="compositionally biased region" description="Pro residues" evidence="23">
    <location>
        <begin position="9"/>
        <end position="18"/>
    </location>
</feature>
<keyword evidence="10" id="KW-0967">Endosome</keyword>
<dbReference type="GO" id="GO:0005768">
    <property type="term" value="C:endosome"/>
    <property type="evidence" value="ECO:0007669"/>
    <property type="project" value="UniProtKB-SubCell"/>
</dbReference>
<keyword evidence="19" id="KW-0009">Actin-binding</keyword>
<dbReference type="InterPro" id="IPR036872">
    <property type="entry name" value="CH_dom_sf"/>
</dbReference>
<evidence type="ECO:0000256" key="14">
    <source>
        <dbReference type="ARBA" id="ARBA00023002"/>
    </source>
</evidence>
<evidence type="ECO:0000313" key="26">
    <source>
        <dbReference type="Ensembl" id="ENSCAFP00030012633.1"/>
    </source>
</evidence>
<feature type="domain" description="LIM zinc-binding" evidence="24">
    <location>
        <begin position="641"/>
        <end position="703"/>
    </location>
</feature>
<keyword evidence="8" id="KW-0285">Flavoprotein</keyword>
<evidence type="ECO:0000256" key="3">
    <source>
        <dbReference type="ARBA" id="ARBA00004245"/>
    </source>
</evidence>
<feature type="region of interest" description="Disordered" evidence="23">
    <location>
        <begin position="495"/>
        <end position="514"/>
    </location>
</feature>
<feature type="domain" description="BMERB" evidence="25">
    <location>
        <begin position="873"/>
        <end position="1015"/>
    </location>
</feature>
<evidence type="ECO:0000256" key="7">
    <source>
        <dbReference type="ARBA" id="ARBA00022490"/>
    </source>
</evidence>
<keyword evidence="11" id="KW-0274">FAD</keyword>
<dbReference type="AlphaFoldDB" id="A0A8C0MQR9"/>
<accession>A0A8C0MQR9</accession>
<dbReference type="Pfam" id="PF01494">
    <property type="entry name" value="FAD_binding_3"/>
    <property type="match status" value="1"/>
</dbReference>
<dbReference type="Pfam" id="PF25413">
    <property type="entry name" value="Rossman_Mical"/>
    <property type="match status" value="1"/>
</dbReference>
<evidence type="ECO:0000256" key="15">
    <source>
        <dbReference type="ARBA" id="ARBA00023033"/>
    </source>
</evidence>
<comment type="catalytic activity">
    <reaction evidence="21">
        <text>L-methionyl-[F-actin] + NADPH + O2 + H(+) = L-methionyl-(R)-S-oxide-[F-actin] + NADP(+) + H2O</text>
        <dbReference type="Rhea" id="RHEA:51308"/>
        <dbReference type="Rhea" id="RHEA-COMP:12953"/>
        <dbReference type="Rhea" id="RHEA-COMP:12956"/>
        <dbReference type="ChEBI" id="CHEBI:15377"/>
        <dbReference type="ChEBI" id="CHEBI:15378"/>
        <dbReference type="ChEBI" id="CHEBI:15379"/>
        <dbReference type="ChEBI" id="CHEBI:16044"/>
        <dbReference type="ChEBI" id="CHEBI:45764"/>
        <dbReference type="ChEBI" id="CHEBI:57783"/>
        <dbReference type="ChEBI" id="CHEBI:58349"/>
        <dbReference type="EC" id="1.14.13.225"/>
    </reaction>
</comment>
<dbReference type="Pfam" id="PF12130">
    <property type="entry name" value="bMERB_dom"/>
    <property type="match status" value="1"/>
</dbReference>
<evidence type="ECO:0000256" key="23">
    <source>
        <dbReference type="SAM" id="MobiDB-lite"/>
    </source>
</evidence>
<evidence type="ECO:0000259" key="24">
    <source>
        <dbReference type="PROSITE" id="PS50023"/>
    </source>
</evidence>
<dbReference type="PANTHER" id="PTHR23167">
    <property type="entry name" value="CALPONIN HOMOLOGY DOMAIN-CONTAINING PROTEIN DDB_G0272472-RELATED"/>
    <property type="match status" value="1"/>
</dbReference>
<dbReference type="Gene3D" id="3.50.50.60">
    <property type="entry name" value="FAD/NAD(P)-binding domain"/>
    <property type="match status" value="1"/>
</dbReference>
<feature type="region of interest" description="Disordered" evidence="23">
    <location>
        <begin position="697"/>
        <end position="785"/>
    </location>
</feature>
<keyword evidence="20" id="KW-0206">Cytoskeleton</keyword>
<keyword evidence="15" id="KW-0503">Monooxygenase</keyword>
<evidence type="ECO:0000256" key="6">
    <source>
        <dbReference type="ARBA" id="ARBA00012709"/>
    </source>
</evidence>
<dbReference type="EC" id="1.14.13.225" evidence="6"/>
<dbReference type="InterPro" id="IPR002938">
    <property type="entry name" value="FAD-bd"/>
</dbReference>
<evidence type="ECO:0000256" key="22">
    <source>
        <dbReference type="PROSITE-ProRule" id="PRU00125"/>
    </source>
</evidence>
<dbReference type="GO" id="GO:0120501">
    <property type="term" value="F:F-actin monooxygenase activity"/>
    <property type="evidence" value="ECO:0007669"/>
    <property type="project" value="UniProtKB-EC"/>
</dbReference>
<evidence type="ECO:0000256" key="18">
    <source>
        <dbReference type="ARBA" id="ARBA00023136"/>
    </source>
</evidence>
<dbReference type="Proteomes" id="UP000694429">
    <property type="component" value="Chromosome 12"/>
</dbReference>
<dbReference type="PROSITE" id="PS51848">
    <property type="entry name" value="BMERB"/>
    <property type="match status" value="1"/>
</dbReference>
<evidence type="ECO:0000256" key="4">
    <source>
        <dbReference type="ARBA" id="ARBA00004308"/>
    </source>
</evidence>
<evidence type="ECO:0000256" key="5">
    <source>
        <dbReference type="ARBA" id="ARBA00008223"/>
    </source>
</evidence>
<name>A0A8C0MQR9_CANLF</name>
<keyword evidence="17" id="KW-0175">Coiled coil</keyword>
<evidence type="ECO:0000256" key="17">
    <source>
        <dbReference type="ARBA" id="ARBA00023054"/>
    </source>
</evidence>
<feature type="region of interest" description="Disordered" evidence="23">
    <location>
        <begin position="813"/>
        <end position="840"/>
    </location>
</feature>
<evidence type="ECO:0000256" key="12">
    <source>
        <dbReference type="ARBA" id="ARBA00022833"/>
    </source>
</evidence>
<reference evidence="26" key="1">
    <citation type="submission" date="2019-03" db="EMBL/GenBank/DDBJ databases">
        <authorList>
            <person name="Warren W.C."/>
            <person name="Johnson G.S."/>
        </authorList>
    </citation>
    <scope>NUCLEOTIDE SEQUENCE [LARGE SCALE GENOMIC DNA]</scope>
    <source>
        <strain evidence="26">Basenji</strain>
    </source>
</reference>
<evidence type="ECO:0000256" key="8">
    <source>
        <dbReference type="ARBA" id="ARBA00022630"/>
    </source>
</evidence>
<comment type="similarity">
    <text evidence="5">Belongs to the Mical family.</text>
</comment>
<keyword evidence="13" id="KW-0521">NADP</keyword>
<evidence type="ECO:0000256" key="1">
    <source>
        <dbReference type="ARBA" id="ARBA00001974"/>
    </source>
</evidence>
<dbReference type="InterPro" id="IPR036188">
    <property type="entry name" value="FAD/NAD-bd_sf"/>
</dbReference>
<dbReference type="InterPro" id="IPR050540">
    <property type="entry name" value="F-actin_Monoox_Mical"/>
</dbReference>
<protein>
    <recommendedName>
        <fullName evidence="6">F-actin monooxygenase</fullName>
        <ecNumber evidence="6">1.14.13.225</ecNumber>
    </recommendedName>
</protein>
<dbReference type="SMART" id="SM01203">
    <property type="entry name" value="DUF3585"/>
    <property type="match status" value="1"/>
</dbReference>
<dbReference type="GO" id="GO:0003779">
    <property type="term" value="F:actin binding"/>
    <property type="evidence" value="ECO:0007669"/>
    <property type="project" value="UniProtKB-KW"/>
</dbReference>
<evidence type="ECO:0000256" key="2">
    <source>
        <dbReference type="ARBA" id="ARBA00004177"/>
    </source>
</evidence>
<evidence type="ECO:0000256" key="20">
    <source>
        <dbReference type="ARBA" id="ARBA00023212"/>
    </source>
</evidence>
<keyword evidence="12 22" id="KW-0862">Zinc</keyword>
<proteinExistence type="inferred from homology"/>
<dbReference type="InterPro" id="IPR022735">
    <property type="entry name" value="bMERB_dom"/>
</dbReference>
<keyword evidence="14" id="KW-0560">Oxidoreductase</keyword>
<feature type="compositionally biased region" description="Basic and acidic residues" evidence="23">
    <location>
        <begin position="495"/>
        <end position="507"/>
    </location>
</feature>
<evidence type="ECO:0000256" key="13">
    <source>
        <dbReference type="ARBA" id="ARBA00022857"/>
    </source>
</evidence>
<dbReference type="PROSITE" id="PS50023">
    <property type="entry name" value="LIM_DOMAIN_2"/>
    <property type="match status" value="1"/>
</dbReference>
<dbReference type="SUPFAM" id="SSF57716">
    <property type="entry name" value="Glucocorticoid receptor-like (DNA-binding domain)"/>
    <property type="match status" value="2"/>
</dbReference>
<dbReference type="PROSITE" id="PS00478">
    <property type="entry name" value="LIM_DOMAIN_1"/>
    <property type="match status" value="1"/>
</dbReference>
<keyword evidence="18" id="KW-0472">Membrane</keyword>
<dbReference type="Ensembl" id="ENSCAFT00030014486.1">
    <property type="protein sequence ID" value="ENSCAFP00030012633.1"/>
    <property type="gene ID" value="ENSCAFG00030007577.1"/>
</dbReference>
<dbReference type="CDD" id="cd09358">
    <property type="entry name" value="LIM_Mical_like"/>
    <property type="match status" value="1"/>
</dbReference>
<keyword evidence="16 22" id="KW-0440">LIM domain</keyword>
<feature type="region of interest" description="Disordered" evidence="23">
    <location>
        <begin position="1"/>
        <end position="27"/>
    </location>
</feature>
<keyword evidence="7" id="KW-0963">Cytoplasm</keyword>
<dbReference type="SMART" id="SM00132">
    <property type="entry name" value="LIM"/>
    <property type="match status" value="1"/>
</dbReference>
<reference evidence="26" key="2">
    <citation type="submission" date="2025-08" db="UniProtKB">
        <authorList>
            <consortium name="Ensembl"/>
        </authorList>
    </citation>
    <scope>IDENTIFICATION</scope>
</reference>
<organism evidence="26 27">
    <name type="scientific">Canis lupus familiaris</name>
    <name type="common">Dog</name>
    <name type="synonym">Canis familiaris</name>
    <dbReference type="NCBI Taxonomy" id="9615"/>
    <lineage>
        <taxon>Eukaryota</taxon>
        <taxon>Metazoa</taxon>
        <taxon>Chordata</taxon>
        <taxon>Craniata</taxon>
        <taxon>Vertebrata</taxon>
        <taxon>Euteleostomi</taxon>
        <taxon>Mammalia</taxon>
        <taxon>Eutheria</taxon>
        <taxon>Laurasiatheria</taxon>
        <taxon>Carnivora</taxon>
        <taxon>Caniformia</taxon>
        <taxon>Canidae</taxon>
        <taxon>Canis</taxon>
    </lineage>
</organism>
<dbReference type="Gene3D" id="2.10.110.10">
    <property type="entry name" value="Cysteine Rich Protein"/>
    <property type="match status" value="1"/>
</dbReference>
<dbReference type="SUPFAM" id="SSF51905">
    <property type="entry name" value="FAD/NAD(P)-binding domain"/>
    <property type="match status" value="1"/>
</dbReference>
<evidence type="ECO:0000256" key="21">
    <source>
        <dbReference type="ARBA" id="ARBA00049522"/>
    </source>
</evidence>
<evidence type="ECO:0000313" key="27">
    <source>
        <dbReference type="Proteomes" id="UP000694429"/>
    </source>
</evidence>
<dbReference type="Gene3D" id="1.10.418.10">
    <property type="entry name" value="Calponin-like domain"/>
    <property type="match status" value="1"/>
</dbReference>
<sequence>PSFLSFSPSLPPSLPPPASSRSPPSSPAASFLQAQLCQDVLSSFQGLCGALGLEPGGGLPQYRKLKAQLNYWSAKSLWAKLDKRAEQPVYQQGRACARTKCLVVGAGPCGLRAAVELALLGARVVLVEKRTKFSRHNVLHLWPFTIHDLRALGAKKFYGRFCTGTLDHISIRQLQLLLLKVVLLLGVEIHWGVTFTGLQPPPKKGSGWRARLQPHPPAPLANYEFDVLISAAGGKFVPEGFTVREMRGKLAIGITVNFVNRRTVEETQVPEISGVARIYNQSFFQSLLKATGIDLENIVYYKDDTHYFVMTAKKQCLLRLGVLRQVGPGLASSAFALQRFVRAAADFATNGKLGKLEFARDAHGRPDISAFDFTSMMRAESSARVQEKDGARLLLGLVGDCLVEPFWPLGTGVARGFLAAFDAAWMVKRWAEGAGPLEVLAERESLYQLLSQTSPENMHRNVAQYELDPATRYPTLNLRAVTPHQVQDLYDVMAKEPGRRPSDKPDAGKPATGTQEELLRWCREQTAGEPAELRGVGALEATAWALKVAEHELGIPPVLSAKAVVAGSDPLGLIAYLSHFHSTFKNTAHGPGGPARQGFPGTSSAVLFLGKLQRTLQRPRAQENREDTGGKKPRLEAGAGDLCALCGEHLYILERLCADGRFFHRSCFRCHTCEATLWPGGYRQHPEDGHFYCLQHLPQEGPEEDGGDQGPGSQDLPAAEEASMPSGPSPAVTPPEGTRAAPSPGQPTQPTRRLIRLSSPERQRLSSLQLTPEPELEPPPKPPRSCAALARQALEGSFVGWGMPVQSPQVLVATEEEQEQSASSSEEEEEEAAAGETTALGSDMEQALVTLAKNSGTMSKYPTWQRTLLRRAREEEMKRFCKAQAVQRRLHEIETALGDLEAEGMKVELALRSQGGSPEQQNTLWMEQLLQLVQKKNSLLAEEAELMITVQELNLEEKQWHLDQELRGYLNQEGALKTPADRQAEEQLLKKLLDVVNQRDTLIRFQEELRLSELA</sequence>
<feature type="compositionally biased region" description="Acidic residues" evidence="23">
    <location>
        <begin position="814"/>
        <end position="833"/>
    </location>
</feature>
<dbReference type="InterPro" id="IPR001781">
    <property type="entry name" value="Znf_LIM"/>
</dbReference>
<comment type="cofactor">
    <cofactor evidence="1">
        <name>FAD</name>
        <dbReference type="ChEBI" id="CHEBI:57692"/>
    </cofactor>
</comment>
<dbReference type="Pfam" id="PF00412">
    <property type="entry name" value="LIM"/>
    <property type="match status" value="1"/>
</dbReference>
<dbReference type="GO" id="GO:0071949">
    <property type="term" value="F:FAD binding"/>
    <property type="evidence" value="ECO:0007669"/>
    <property type="project" value="InterPro"/>
</dbReference>
<evidence type="ECO:0000256" key="10">
    <source>
        <dbReference type="ARBA" id="ARBA00022753"/>
    </source>
</evidence>
<evidence type="ECO:0000256" key="9">
    <source>
        <dbReference type="ARBA" id="ARBA00022723"/>
    </source>
</evidence>